<dbReference type="Proteomes" id="UP001188597">
    <property type="component" value="Unassembled WGS sequence"/>
</dbReference>
<gene>
    <name evidence="3" type="ORF">RJ639_042390</name>
</gene>
<comment type="caution">
    <text evidence="3">The sequence shown here is derived from an EMBL/GenBank/DDBJ whole genome shotgun (WGS) entry which is preliminary data.</text>
</comment>
<dbReference type="Gene3D" id="1.20.1260.60">
    <property type="entry name" value="Vacuolar protein sorting-associated protein Ist1"/>
    <property type="match status" value="1"/>
</dbReference>
<sequence>MQQDVVEASHVTHEAVEEQEGSAGEPDEEGAGSTARVRPGPDCANSGTLFRSVQRVEHVIREEKMIGAYDLIEIYSELIAARLPIIESQKNCPIDLKEAIASVIFASPRCADIPELLDVRKHFTAKYGKEFITAAIELRPNSGVSRMLVEKLSAVAPDGQTKMKVLNAIADEHNIKWEPKAFGEKDPKPPDDLLSGPNTFDKAGRPPKFEVPNVQAPANHDQQHDERPNLSEQSIRSSVGTQNFSSADTGGVEKVSATSHDMRHSVPDAYL</sequence>
<comment type="similarity">
    <text evidence="1">Belongs to the IST1 family.</text>
</comment>
<dbReference type="InterPro" id="IPR005061">
    <property type="entry name" value="Ist1"/>
</dbReference>
<feature type="region of interest" description="Disordered" evidence="2">
    <location>
        <begin position="177"/>
        <end position="271"/>
    </location>
</feature>
<keyword evidence="4" id="KW-1185">Reference proteome</keyword>
<evidence type="ECO:0000256" key="2">
    <source>
        <dbReference type="SAM" id="MobiDB-lite"/>
    </source>
</evidence>
<protein>
    <recommendedName>
        <fullName evidence="5">Vacuolar protein sorting-associated protein Ist1</fullName>
    </recommendedName>
</protein>
<dbReference type="FunFam" id="1.20.1260.60:FF:000002">
    <property type="entry name" value="Vacuolar protein sorting-associated protein IST1"/>
    <property type="match status" value="1"/>
</dbReference>
<reference evidence="3" key="1">
    <citation type="submission" date="2022-12" db="EMBL/GenBank/DDBJ databases">
        <title>Draft genome assemblies for two species of Escallonia (Escalloniales).</title>
        <authorList>
            <person name="Chanderbali A."/>
            <person name="Dervinis C."/>
            <person name="Anghel I."/>
            <person name="Soltis D."/>
            <person name="Soltis P."/>
            <person name="Zapata F."/>
        </authorList>
    </citation>
    <scope>NUCLEOTIDE SEQUENCE</scope>
    <source>
        <strain evidence="3">UCBG64.0493</strain>
        <tissue evidence="3">Leaf</tissue>
    </source>
</reference>
<dbReference type="AlphaFoldDB" id="A0AA88WFV4"/>
<proteinExistence type="inferred from homology"/>
<dbReference type="GO" id="GO:0015031">
    <property type="term" value="P:protein transport"/>
    <property type="evidence" value="ECO:0007669"/>
    <property type="project" value="InterPro"/>
</dbReference>
<feature type="compositionally biased region" description="Basic and acidic residues" evidence="2">
    <location>
        <begin position="260"/>
        <end position="271"/>
    </location>
</feature>
<dbReference type="InterPro" id="IPR042277">
    <property type="entry name" value="IST1-like"/>
</dbReference>
<dbReference type="PANTHER" id="PTHR12161">
    <property type="entry name" value="IST1 FAMILY MEMBER"/>
    <property type="match status" value="1"/>
</dbReference>
<evidence type="ECO:0000256" key="1">
    <source>
        <dbReference type="ARBA" id="ARBA00005536"/>
    </source>
</evidence>
<feature type="compositionally biased region" description="Polar residues" evidence="2">
    <location>
        <begin position="230"/>
        <end position="248"/>
    </location>
</feature>
<dbReference type="EMBL" id="JAVXUP010000474">
    <property type="protein sequence ID" value="KAK3027096.1"/>
    <property type="molecule type" value="Genomic_DNA"/>
</dbReference>
<feature type="compositionally biased region" description="Basic and acidic residues" evidence="2">
    <location>
        <begin position="177"/>
        <end position="191"/>
    </location>
</feature>
<dbReference type="Pfam" id="PF03398">
    <property type="entry name" value="Ist1"/>
    <property type="match status" value="1"/>
</dbReference>
<feature type="region of interest" description="Disordered" evidence="2">
    <location>
        <begin position="1"/>
        <end position="43"/>
    </location>
</feature>
<name>A0AA88WFV4_9ASTE</name>
<evidence type="ECO:0000313" key="3">
    <source>
        <dbReference type="EMBL" id="KAK3027096.1"/>
    </source>
</evidence>
<evidence type="ECO:0008006" key="5">
    <source>
        <dbReference type="Google" id="ProtNLM"/>
    </source>
</evidence>
<evidence type="ECO:0000313" key="4">
    <source>
        <dbReference type="Proteomes" id="UP001188597"/>
    </source>
</evidence>
<dbReference type="PANTHER" id="PTHR12161:SF13">
    <property type="entry name" value="REGULATOR OF VPS4 ACTIVITY IN THE MVB PATHWAY PROTEIN"/>
    <property type="match status" value="1"/>
</dbReference>
<organism evidence="3 4">
    <name type="scientific">Escallonia herrerae</name>
    <dbReference type="NCBI Taxonomy" id="1293975"/>
    <lineage>
        <taxon>Eukaryota</taxon>
        <taxon>Viridiplantae</taxon>
        <taxon>Streptophyta</taxon>
        <taxon>Embryophyta</taxon>
        <taxon>Tracheophyta</taxon>
        <taxon>Spermatophyta</taxon>
        <taxon>Magnoliopsida</taxon>
        <taxon>eudicotyledons</taxon>
        <taxon>Gunneridae</taxon>
        <taxon>Pentapetalae</taxon>
        <taxon>asterids</taxon>
        <taxon>campanulids</taxon>
        <taxon>Escalloniales</taxon>
        <taxon>Escalloniaceae</taxon>
        <taxon>Escallonia</taxon>
    </lineage>
</organism>
<feature type="compositionally biased region" description="Acidic residues" evidence="2">
    <location>
        <begin position="17"/>
        <end position="30"/>
    </location>
</feature>
<accession>A0AA88WFV4</accession>